<accession>A0A401PM82</accession>
<protein>
    <recommendedName>
        <fullName evidence="2">BPTI/Kunitz inhibitor domain-containing protein</fullName>
    </recommendedName>
</protein>
<dbReference type="GO" id="GO:0005615">
    <property type="term" value="C:extracellular space"/>
    <property type="evidence" value="ECO:0007669"/>
    <property type="project" value="TreeGrafter"/>
</dbReference>
<dbReference type="OrthoDB" id="196393at2759"/>
<dbReference type="PROSITE" id="PS50279">
    <property type="entry name" value="BPTI_KUNITZ_2"/>
    <property type="match status" value="1"/>
</dbReference>
<dbReference type="SMART" id="SM00131">
    <property type="entry name" value="KU"/>
    <property type="match status" value="1"/>
</dbReference>
<dbReference type="Proteomes" id="UP000288216">
    <property type="component" value="Unassembled WGS sequence"/>
</dbReference>
<keyword evidence="1" id="KW-1015">Disulfide bond</keyword>
<evidence type="ECO:0000256" key="1">
    <source>
        <dbReference type="ARBA" id="ARBA00023157"/>
    </source>
</evidence>
<dbReference type="PANTHER" id="PTHR10083:SF375">
    <property type="entry name" value="BPTI_KUNITZ INHIBITOR DOMAIN-CONTAINING PROTEIN"/>
    <property type="match status" value="1"/>
</dbReference>
<sequence length="133" mass="15009">MLQVFLLTVSPLGRDFQLIIRTDDSDEDWGKVAERKKGAFDGKDYEDDSEEIEFEDEVDLGNATQLEKSMSNTTAPCSQPMDEGSCSQYELLWYYSPESNECRPFVYSGCGGNSNRFSSKQGCIDRCVQGKKD</sequence>
<feature type="domain" description="BPTI/Kunitz inhibitor" evidence="2">
    <location>
        <begin position="77"/>
        <end position="127"/>
    </location>
</feature>
<dbReference type="InterPro" id="IPR036880">
    <property type="entry name" value="Kunitz_BPTI_sf"/>
</dbReference>
<dbReference type="InterPro" id="IPR002223">
    <property type="entry name" value="Kunitz_BPTI"/>
</dbReference>
<dbReference type="GO" id="GO:0004867">
    <property type="term" value="F:serine-type endopeptidase inhibitor activity"/>
    <property type="evidence" value="ECO:0007669"/>
    <property type="project" value="InterPro"/>
</dbReference>
<evidence type="ECO:0000313" key="4">
    <source>
        <dbReference type="Proteomes" id="UP000288216"/>
    </source>
</evidence>
<dbReference type="FunFam" id="4.10.410.10:FF:000020">
    <property type="entry name" value="Collagen, type VI, alpha 3"/>
    <property type="match status" value="1"/>
</dbReference>
<dbReference type="PRINTS" id="PR00759">
    <property type="entry name" value="BASICPTASE"/>
</dbReference>
<keyword evidence="4" id="KW-1185">Reference proteome</keyword>
<name>A0A401PM82_SCYTO</name>
<dbReference type="PANTHER" id="PTHR10083">
    <property type="entry name" value="KUNITZ-TYPE PROTEASE INHIBITOR-RELATED"/>
    <property type="match status" value="1"/>
</dbReference>
<dbReference type="Pfam" id="PF00014">
    <property type="entry name" value="Kunitz_BPTI"/>
    <property type="match status" value="1"/>
</dbReference>
<dbReference type="PROSITE" id="PS00280">
    <property type="entry name" value="BPTI_KUNITZ_1"/>
    <property type="match status" value="1"/>
</dbReference>
<dbReference type="InterPro" id="IPR050098">
    <property type="entry name" value="TFPI/VKTCI-like"/>
</dbReference>
<dbReference type="EMBL" id="BFAA01000894">
    <property type="protein sequence ID" value="GCB74240.1"/>
    <property type="molecule type" value="Genomic_DNA"/>
</dbReference>
<comment type="caution">
    <text evidence="3">The sequence shown here is derived from an EMBL/GenBank/DDBJ whole genome shotgun (WGS) entry which is preliminary data.</text>
</comment>
<dbReference type="STRING" id="75743.A0A401PM82"/>
<reference evidence="3 4" key="1">
    <citation type="journal article" date="2018" name="Nat. Ecol. Evol.">
        <title>Shark genomes provide insights into elasmobranch evolution and the origin of vertebrates.</title>
        <authorList>
            <person name="Hara Y"/>
            <person name="Yamaguchi K"/>
            <person name="Onimaru K"/>
            <person name="Kadota M"/>
            <person name="Koyanagi M"/>
            <person name="Keeley SD"/>
            <person name="Tatsumi K"/>
            <person name="Tanaka K"/>
            <person name="Motone F"/>
            <person name="Kageyama Y"/>
            <person name="Nozu R"/>
            <person name="Adachi N"/>
            <person name="Nishimura O"/>
            <person name="Nakagawa R"/>
            <person name="Tanegashima C"/>
            <person name="Kiyatake I"/>
            <person name="Matsumoto R"/>
            <person name="Murakumo K"/>
            <person name="Nishida K"/>
            <person name="Terakita A"/>
            <person name="Kuratani S"/>
            <person name="Sato K"/>
            <person name="Hyodo S Kuraku.S."/>
        </authorList>
    </citation>
    <scope>NUCLEOTIDE SEQUENCE [LARGE SCALE GENOMIC DNA]</scope>
</reference>
<evidence type="ECO:0000313" key="3">
    <source>
        <dbReference type="EMBL" id="GCB74240.1"/>
    </source>
</evidence>
<dbReference type="AlphaFoldDB" id="A0A401PM82"/>
<proteinExistence type="predicted"/>
<dbReference type="InterPro" id="IPR020901">
    <property type="entry name" value="Prtase_inh_Kunz-CS"/>
</dbReference>
<dbReference type="SUPFAM" id="SSF57362">
    <property type="entry name" value="BPTI-like"/>
    <property type="match status" value="1"/>
</dbReference>
<gene>
    <name evidence="3" type="ORF">scyTo_0003328</name>
</gene>
<organism evidence="3 4">
    <name type="scientific">Scyliorhinus torazame</name>
    <name type="common">Cloudy catshark</name>
    <name type="synonym">Catulus torazame</name>
    <dbReference type="NCBI Taxonomy" id="75743"/>
    <lineage>
        <taxon>Eukaryota</taxon>
        <taxon>Metazoa</taxon>
        <taxon>Chordata</taxon>
        <taxon>Craniata</taxon>
        <taxon>Vertebrata</taxon>
        <taxon>Chondrichthyes</taxon>
        <taxon>Elasmobranchii</taxon>
        <taxon>Galeomorphii</taxon>
        <taxon>Galeoidea</taxon>
        <taxon>Carcharhiniformes</taxon>
        <taxon>Scyliorhinidae</taxon>
        <taxon>Scyliorhinus</taxon>
    </lineage>
</organism>
<dbReference type="Gene3D" id="4.10.410.10">
    <property type="entry name" value="Pancreatic trypsin inhibitor Kunitz domain"/>
    <property type="match status" value="1"/>
</dbReference>
<dbReference type="CDD" id="cd22627">
    <property type="entry name" value="Kunitz_collagen_alpha1_VII"/>
    <property type="match status" value="1"/>
</dbReference>
<evidence type="ECO:0000259" key="2">
    <source>
        <dbReference type="PROSITE" id="PS50279"/>
    </source>
</evidence>